<evidence type="ECO:0000313" key="2">
    <source>
        <dbReference type="Proteomes" id="UP000054232"/>
    </source>
</evidence>
<gene>
    <name evidence="1" type="ORF">N326_03666</name>
</gene>
<sequence>SPSPTVTSRGTYTPCGWLDSGVCTHGLHRLLLTEDRRIYNYVDWNNLEVKLKFLITLICIK</sequence>
<evidence type="ECO:0000313" key="1">
    <source>
        <dbReference type="EMBL" id="KFV97884.1"/>
    </source>
</evidence>
<feature type="non-terminal residue" evidence="1">
    <location>
        <position position="1"/>
    </location>
</feature>
<reference evidence="1 2" key="1">
    <citation type="submission" date="2014-04" db="EMBL/GenBank/DDBJ databases">
        <title>Genome evolution of avian class.</title>
        <authorList>
            <person name="Zhang G."/>
            <person name="Li C."/>
        </authorList>
    </citation>
    <scope>NUCLEOTIDE SEQUENCE [LARGE SCALE GENOMIC DNA]</scope>
    <source>
        <strain evidence="1">BGI_N326</strain>
    </source>
</reference>
<proteinExistence type="predicted"/>
<accession>A0A093I5B1</accession>
<dbReference type="AlphaFoldDB" id="A0A093I5B1"/>
<name>A0A093I5B1_EURHL</name>
<organism evidence="1 2">
    <name type="scientific">Eurypyga helias</name>
    <name type="common">Sunbittern</name>
    <name type="synonym">Ardea helias</name>
    <dbReference type="NCBI Taxonomy" id="54383"/>
    <lineage>
        <taxon>Eukaryota</taxon>
        <taxon>Metazoa</taxon>
        <taxon>Chordata</taxon>
        <taxon>Craniata</taxon>
        <taxon>Vertebrata</taxon>
        <taxon>Euteleostomi</taxon>
        <taxon>Archelosauria</taxon>
        <taxon>Archosauria</taxon>
        <taxon>Dinosauria</taxon>
        <taxon>Saurischia</taxon>
        <taxon>Theropoda</taxon>
        <taxon>Coelurosauria</taxon>
        <taxon>Aves</taxon>
        <taxon>Neognathae</taxon>
        <taxon>Neoaves</taxon>
        <taxon>Phaethontimorphae</taxon>
        <taxon>Eurypygiformes</taxon>
        <taxon>Eurypygidae</taxon>
        <taxon>Eurypyga</taxon>
    </lineage>
</organism>
<feature type="non-terminal residue" evidence="1">
    <location>
        <position position="61"/>
    </location>
</feature>
<dbReference type="EMBL" id="KK555426">
    <property type="protein sequence ID" value="KFV97884.1"/>
    <property type="molecule type" value="Genomic_DNA"/>
</dbReference>
<protein>
    <submittedName>
        <fullName evidence="1">Uncharacterized protein</fullName>
    </submittedName>
</protein>
<dbReference type="Proteomes" id="UP000054232">
    <property type="component" value="Unassembled WGS sequence"/>
</dbReference>
<keyword evidence="2" id="KW-1185">Reference proteome</keyword>